<dbReference type="Proteomes" id="UP000829758">
    <property type="component" value="Chromosome"/>
</dbReference>
<dbReference type="RefSeq" id="WP_227928821.1">
    <property type="nucleotide sequence ID" value="NZ_CP094984.1"/>
</dbReference>
<dbReference type="EMBL" id="JAJFZT010000005">
    <property type="protein sequence ID" value="MCC3272776.1"/>
    <property type="molecule type" value="Genomic_DNA"/>
</dbReference>
<evidence type="ECO:0000313" key="3">
    <source>
        <dbReference type="EMBL" id="UON91389.1"/>
    </source>
</evidence>
<proteinExistence type="predicted"/>
<dbReference type="EMBL" id="CP094984">
    <property type="protein sequence ID" value="UON91389.1"/>
    <property type="molecule type" value="Genomic_DNA"/>
</dbReference>
<organism evidence="2 5">
    <name type="scientific">Arthrobacter zhangbolii</name>
    <dbReference type="NCBI Taxonomy" id="2886936"/>
    <lineage>
        <taxon>Bacteria</taxon>
        <taxon>Bacillati</taxon>
        <taxon>Actinomycetota</taxon>
        <taxon>Actinomycetes</taxon>
        <taxon>Micrococcales</taxon>
        <taxon>Micrococcaceae</taxon>
        <taxon>Arthrobacter</taxon>
    </lineage>
</organism>
<reference evidence="2" key="1">
    <citation type="submission" date="2021-10" db="EMBL/GenBank/DDBJ databases">
        <title>Novel species in genus Arthrobacter.</title>
        <authorList>
            <person name="Liu Y."/>
        </authorList>
    </citation>
    <scope>NUCLEOTIDE SEQUENCE</scope>
    <source>
        <strain evidence="4">zg-Y462</strain>
        <strain evidence="2">Zg-Y462</strain>
    </source>
</reference>
<evidence type="ECO:0000313" key="4">
    <source>
        <dbReference type="Proteomes" id="UP000829758"/>
    </source>
</evidence>
<gene>
    <name evidence="2" type="ORF">LJ755_08540</name>
    <name evidence="3" type="ORF">MUK71_12380</name>
</gene>
<protein>
    <submittedName>
        <fullName evidence="2">Uncharacterized protein</fullName>
    </submittedName>
</protein>
<dbReference type="AlphaFoldDB" id="A0A9X1M859"/>
<accession>A0A9X1M859</accession>
<dbReference type="Proteomes" id="UP001155145">
    <property type="component" value="Unassembled WGS sequence"/>
</dbReference>
<sequence>MASLTRESSPDGKPVPGQEEGVLSFADAGQRGRLPGILETCLFKGQATIRGGPVCGSADYGGALSLRILACTGRAGIPVKAKGYEPAE</sequence>
<feature type="region of interest" description="Disordered" evidence="1">
    <location>
        <begin position="1"/>
        <end position="26"/>
    </location>
</feature>
<name>A0A9X1M859_9MICC</name>
<evidence type="ECO:0000313" key="5">
    <source>
        <dbReference type="Proteomes" id="UP001155145"/>
    </source>
</evidence>
<evidence type="ECO:0000256" key="1">
    <source>
        <dbReference type="SAM" id="MobiDB-lite"/>
    </source>
</evidence>
<evidence type="ECO:0000313" key="2">
    <source>
        <dbReference type="EMBL" id="MCC3272776.1"/>
    </source>
</evidence>
<keyword evidence="4" id="KW-1185">Reference proteome</keyword>